<proteinExistence type="predicted"/>
<gene>
    <name evidence="1" type="ORF">TcWFU_004480</name>
</gene>
<organism evidence="1 2">
    <name type="scientific">Taenia crassiceps</name>
    <dbReference type="NCBI Taxonomy" id="6207"/>
    <lineage>
        <taxon>Eukaryota</taxon>
        <taxon>Metazoa</taxon>
        <taxon>Spiralia</taxon>
        <taxon>Lophotrochozoa</taxon>
        <taxon>Platyhelminthes</taxon>
        <taxon>Cestoda</taxon>
        <taxon>Eucestoda</taxon>
        <taxon>Cyclophyllidea</taxon>
        <taxon>Taeniidae</taxon>
        <taxon>Taenia</taxon>
    </lineage>
</organism>
<comment type="caution">
    <text evidence="1">The sequence shown here is derived from an EMBL/GenBank/DDBJ whole genome shotgun (WGS) entry which is preliminary data.</text>
</comment>
<dbReference type="EMBL" id="JAKROA010000004">
    <property type="protein sequence ID" value="KAL5107652.1"/>
    <property type="molecule type" value="Genomic_DNA"/>
</dbReference>
<keyword evidence="2" id="KW-1185">Reference proteome</keyword>
<reference evidence="1 2" key="1">
    <citation type="journal article" date="2022" name="Front. Cell. Infect. Microbiol.">
        <title>The Genomes of Two Strains of Taenia crassiceps the Animal Model for the Study of Human Cysticercosis.</title>
        <authorList>
            <person name="Bobes R.J."/>
            <person name="Estrada K."/>
            <person name="Rios-Valencia D.G."/>
            <person name="Calderon-Gallegos A."/>
            <person name="de la Torre P."/>
            <person name="Carrero J.C."/>
            <person name="Sanchez-Flores A."/>
            <person name="Laclette J.P."/>
        </authorList>
    </citation>
    <scope>NUCLEOTIDE SEQUENCE [LARGE SCALE GENOMIC DNA]</scope>
    <source>
        <tissue evidence="1">Peritoneal cavity of infected mice</tissue>
    </source>
</reference>
<evidence type="ECO:0000313" key="1">
    <source>
        <dbReference type="EMBL" id="KAL5107652.1"/>
    </source>
</evidence>
<evidence type="ECO:0000313" key="2">
    <source>
        <dbReference type="Proteomes" id="UP001651158"/>
    </source>
</evidence>
<name>A0ABR4QDD8_9CEST</name>
<protein>
    <submittedName>
        <fullName evidence="1">Uncharacterized protein</fullName>
    </submittedName>
</protein>
<accession>A0ABR4QDD8</accession>
<dbReference type="Proteomes" id="UP001651158">
    <property type="component" value="Unassembled WGS sequence"/>
</dbReference>
<sequence length="121" mass="12797">MCADLVRFSSTEETLGRTIKPSSWFTPICTPIAFLPSPDLLAITSAGSSLTPLSTSPTSSTSSTRLAVVSAQLPPVNEAGCFCDDIQCTIALSPPNGSRVELTHIQLTDHEMATVDDRVDS</sequence>